<feature type="compositionally biased region" description="Low complexity" evidence="1">
    <location>
        <begin position="652"/>
        <end position="670"/>
    </location>
</feature>
<evidence type="ECO:0000256" key="2">
    <source>
        <dbReference type="SAM" id="SignalP"/>
    </source>
</evidence>
<keyword evidence="2" id="KW-0732">Signal</keyword>
<accession>A0A432LSX8</accession>
<name>A0A432LSX8_9GAMM</name>
<feature type="compositionally biased region" description="Low complexity" evidence="1">
    <location>
        <begin position="533"/>
        <end position="543"/>
    </location>
</feature>
<dbReference type="PANTHER" id="PTHR38731">
    <property type="entry name" value="LIPL45-RELATED LIPOPROTEIN-RELATED"/>
    <property type="match status" value="1"/>
</dbReference>
<dbReference type="InterPro" id="IPR006860">
    <property type="entry name" value="FecR"/>
</dbReference>
<feature type="signal peptide" evidence="2">
    <location>
        <begin position="1"/>
        <end position="31"/>
    </location>
</feature>
<feature type="chain" id="PRO_5019052179" description="FecR protein domain-containing protein" evidence="2">
    <location>
        <begin position="32"/>
        <end position="676"/>
    </location>
</feature>
<gene>
    <name evidence="4" type="ORF">EKH79_08300</name>
</gene>
<keyword evidence="5" id="KW-1185">Reference proteome</keyword>
<dbReference type="Pfam" id="PF04773">
    <property type="entry name" value="FecR"/>
    <property type="match status" value="1"/>
</dbReference>
<evidence type="ECO:0000259" key="3">
    <source>
        <dbReference type="Pfam" id="PF04773"/>
    </source>
</evidence>
<evidence type="ECO:0000256" key="1">
    <source>
        <dbReference type="SAM" id="MobiDB-lite"/>
    </source>
</evidence>
<evidence type="ECO:0000313" key="4">
    <source>
        <dbReference type="EMBL" id="RUL64052.1"/>
    </source>
</evidence>
<dbReference type="Pfam" id="PF20245">
    <property type="entry name" value="DUF6600"/>
    <property type="match status" value="1"/>
</dbReference>
<feature type="domain" description="FecR protein" evidence="3">
    <location>
        <begin position="81"/>
        <end position="175"/>
    </location>
</feature>
<organism evidence="4 5">
    <name type="scientific">Dyella dinghuensis</name>
    <dbReference type="NCBI Taxonomy" id="1920169"/>
    <lineage>
        <taxon>Bacteria</taxon>
        <taxon>Pseudomonadati</taxon>
        <taxon>Pseudomonadota</taxon>
        <taxon>Gammaproteobacteria</taxon>
        <taxon>Lysobacterales</taxon>
        <taxon>Rhodanobacteraceae</taxon>
        <taxon>Dyella</taxon>
    </lineage>
</organism>
<dbReference type="RefSeq" id="WP_126673331.1">
    <property type="nucleotide sequence ID" value="NZ_RYZR01000005.1"/>
</dbReference>
<dbReference type="AlphaFoldDB" id="A0A432LSX8"/>
<protein>
    <recommendedName>
        <fullName evidence="3">FecR protein domain-containing protein</fullName>
    </recommendedName>
</protein>
<reference evidence="4 5" key="1">
    <citation type="submission" date="2018-12" db="EMBL/GenBank/DDBJ databases">
        <title>Dyella dinghuensis sp. nov. DHOA06 and Dyella choica sp. nov. 4M-K27, isolated from forest soil.</title>
        <authorList>
            <person name="Qiu L.-H."/>
            <person name="Gao Z.-H."/>
        </authorList>
    </citation>
    <scope>NUCLEOTIDE SEQUENCE [LARGE SCALE GENOMIC DNA]</scope>
    <source>
        <strain evidence="4 5">DHOA06</strain>
    </source>
</reference>
<sequence length="676" mass="73352">MRVLNAEASCLRSLKMAMAILLLVCTGFVQAQSDDTQGNAANDPPARVARLSYAAGDLGMMPAGSTQWTAADVNRPLTNGDKLSSGPDAKAELELGGAALRINGQTDIGVLNLTDQTGQFELTQGTLNITVRNIYQGASYEIDTPTLALVINQPGSFRVDVPADGSSTRVNVLDGIGMIYGENSAQRDAYSGRSYVFADSSLSNVTVSELGGGDAFDNWCSERDSEYANEETSSAQYVSDDTVGAQDLAAYGTWQDDGDYGPIWYPGGVAVGWAPYTFGHWVWIAPWGWTWVDGLPWGFAPYHYGRWAYVHGHWGWLPGPPRVRPIYAPALVAFAGLGRGGPVGWFPLGPHDIYNPWYRASRNYYTNVNATNVGIHPGFTQDMLFNNIHNQYGYYQNGRTPPGVTYANRNVPHAFTAVSAQAFASAGNVHTNQIRMTPQQFATATVMTPAEVQRPTPASFGQPRAATTRPLPAAGFNRQVVAVGVPSAAVAATASLHRGLPASNVHVMGAHPGVVANSPRLITGGSYTRPAVAPAAAPSIPHPGNLPQVPRFESAQQVQQPPESPRYTPPARVEPQQGYAQPQNEAQQRYQAAERAHEYVPEQQREQEQQQSPYRPQDSYQQRDAYRAEPQPEYRPAPSYTPEQRSEPRPQPQQQSHPQSAPHSAPAPSHGNDNQH</sequence>
<comment type="caution">
    <text evidence="4">The sequence shown here is derived from an EMBL/GenBank/DDBJ whole genome shotgun (WGS) entry which is preliminary data.</text>
</comment>
<dbReference type="OrthoDB" id="5485224at2"/>
<dbReference type="EMBL" id="RYZR01000005">
    <property type="protein sequence ID" value="RUL64052.1"/>
    <property type="molecule type" value="Genomic_DNA"/>
</dbReference>
<feature type="compositionally biased region" description="Basic and acidic residues" evidence="1">
    <location>
        <begin position="592"/>
        <end position="608"/>
    </location>
</feature>
<feature type="region of interest" description="Disordered" evidence="1">
    <location>
        <begin position="533"/>
        <end position="676"/>
    </location>
</feature>
<proteinExistence type="predicted"/>
<evidence type="ECO:0000313" key="5">
    <source>
        <dbReference type="Proteomes" id="UP000267077"/>
    </source>
</evidence>
<dbReference type="InterPro" id="IPR046535">
    <property type="entry name" value="DUF6600"/>
</dbReference>
<dbReference type="Proteomes" id="UP000267077">
    <property type="component" value="Unassembled WGS sequence"/>
</dbReference>